<feature type="compositionally biased region" description="Acidic residues" evidence="6">
    <location>
        <begin position="1101"/>
        <end position="1110"/>
    </location>
</feature>
<feature type="compositionally biased region" description="Low complexity" evidence="6">
    <location>
        <begin position="942"/>
        <end position="1012"/>
    </location>
</feature>
<dbReference type="Pfam" id="PF04433">
    <property type="entry name" value="SWIRM"/>
    <property type="match status" value="1"/>
</dbReference>
<dbReference type="PROSITE" id="PS51293">
    <property type="entry name" value="SANT"/>
    <property type="match status" value="1"/>
</dbReference>
<evidence type="ECO:0000259" key="9">
    <source>
        <dbReference type="PROSITE" id="PS50934"/>
    </source>
</evidence>
<evidence type="ECO:0000256" key="6">
    <source>
        <dbReference type="SAM" id="MobiDB-lite"/>
    </source>
</evidence>
<feature type="compositionally biased region" description="Pro residues" evidence="6">
    <location>
        <begin position="932"/>
        <end position="941"/>
    </location>
</feature>
<dbReference type="InterPro" id="IPR007526">
    <property type="entry name" value="SWIRM"/>
</dbReference>
<dbReference type="PANTHER" id="PTHR12802:SF41">
    <property type="entry name" value="BRAHMA ASSOCIATED PROTEIN 155 KDA"/>
    <property type="match status" value="1"/>
</dbReference>
<dbReference type="Gene3D" id="1.10.10.60">
    <property type="entry name" value="Homeodomain-like"/>
    <property type="match status" value="1"/>
</dbReference>
<keyword evidence="3" id="KW-0804">Transcription</keyword>
<feature type="domain" description="SANT" evidence="10">
    <location>
        <begin position="609"/>
        <end position="660"/>
    </location>
</feature>
<feature type="region of interest" description="Disordered" evidence="6">
    <location>
        <begin position="268"/>
        <end position="357"/>
    </location>
</feature>
<evidence type="ECO:0000259" key="11">
    <source>
        <dbReference type="PROSITE" id="PS52032"/>
    </source>
</evidence>
<dbReference type="PROSITE" id="PS52032">
    <property type="entry name" value="MARR_BRCT_CHROMO"/>
    <property type="match status" value="1"/>
</dbReference>
<feature type="region of interest" description="Disordered" evidence="6">
    <location>
        <begin position="925"/>
        <end position="1110"/>
    </location>
</feature>
<feature type="compositionally biased region" description="Low complexity" evidence="6">
    <location>
        <begin position="786"/>
        <end position="805"/>
    </location>
</feature>
<dbReference type="InterPro" id="IPR001005">
    <property type="entry name" value="SANT/Myb"/>
</dbReference>
<dbReference type="PROSITE" id="PS50172">
    <property type="entry name" value="BRCT"/>
    <property type="match status" value="1"/>
</dbReference>
<gene>
    <name evidence="12" type="primary">ssr2</name>
    <name evidence="12" type="ORF">H4R20_002419</name>
</gene>
<feature type="compositionally biased region" description="Low complexity" evidence="6">
    <location>
        <begin position="1018"/>
        <end position="1052"/>
    </location>
</feature>
<evidence type="ECO:0000259" key="10">
    <source>
        <dbReference type="PROSITE" id="PS51293"/>
    </source>
</evidence>
<keyword evidence="2" id="KW-0238">DNA-binding</keyword>
<feature type="compositionally biased region" description="Low complexity" evidence="6">
    <location>
        <begin position="306"/>
        <end position="316"/>
    </location>
</feature>
<dbReference type="CDD" id="cd00167">
    <property type="entry name" value="SANT"/>
    <property type="match status" value="1"/>
</dbReference>
<evidence type="ECO:0000256" key="4">
    <source>
        <dbReference type="ARBA" id="ARBA00023242"/>
    </source>
</evidence>
<dbReference type="Gene3D" id="1.10.10.10">
    <property type="entry name" value="Winged helix-like DNA-binding domain superfamily/Winged helix DNA-binding domain"/>
    <property type="match status" value="1"/>
</dbReference>
<dbReference type="GO" id="GO:0003677">
    <property type="term" value="F:DNA binding"/>
    <property type="evidence" value="ECO:0007669"/>
    <property type="project" value="UniProtKB-KW"/>
</dbReference>
<feature type="compositionally biased region" description="Basic and acidic residues" evidence="6">
    <location>
        <begin position="288"/>
        <end position="301"/>
    </location>
</feature>
<evidence type="ECO:0000313" key="12">
    <source>
        <dbReference type="EMBL" id="KAJ2804656.1"/>
    </source>
</evidence>
<evidence type="ECO:0000256" key="3">
    <source>
        <dbReference type="ARBA" id="ARBA00023163"/>
    </source>
</evidence>
<dbReference type="SUPFAM" id="SSF57850">
    <property type="entry name" value="RING/U-box"/>
    <property type="match status" value="1"/>
</dbReference>
<sequence length="1110" mass="117000">MTSKSVPQCQRDSWASYYASPDVAEQFKDVVDSLATEAEVTASTAVAGKVPEISGQLLAQTVHNVQVASERLYGKNSSENGKGVKLAASVFVVPDGGINTQSSLYSVLSAVVDYATTHGLSLDDNQLATGQTGREVLEAVRLKLADNQQLPEVKVHISAEIPQEKREELGRTVERLGGKVVEVPQEATHVVDAAEVRGAQVGDDVWFRTLKRRDGQALVHWWYTPDSYDAWVAAEGPYAAEPEEAGEHQGAWHVSLQWIEDSGGFNEWANEEDYESPANSGGAKRRAHAAEGEESRMRADGDDGGDVPPGVQVQDVSQANAAGRRRNELEPLGNGELGNVPSNEAMDVDGADSHQQREENARRLLVEQTQEVIVPSYAAWFRLSGVHENERRALPEFFNARNPSKTPTVYMEYRNFMVNSYRLNPAEYLTVTASRRNLAGDVCAIMRVHAFLEQWGLINYQADADSRPSTIGPPFTGHFRISADTPRGLVPFQPSASAAQLAAVSERQADSKPQPAPADALATRRDIYETPTIGAEAARPASDTSAADAPSTTHDVFCHTCGVNCTSTYYHCAKALRNRVDLCAPCYLDGRFPGTLSSADFVRITATQPDTDEWADQETLLLLEAIEMYDDDWNRIAEHVGTRSREECVLRFLKLPIVDPYEVAPLRTDPGAQSAVVPFSRADNPVMSVVAFLASNVNPGVAAAAAKAALAELTKDNAKAKLRSKPSEAEDDNKAKGTNGSSEVQASGASNETPAVENGAKIEDGMKDISAGDKDGAEETSAQQESSGMDIDSDAAGAASATAASQPPSNELPPEAALDYASSVALGAAAAKAAKLAEHEERQLESMVHRAVELQMSKLELKMRQFEEMEAAIEQERKDLARQRQQLVEDCWALKKKMSLFESGAAGRVAAANGSHVFKANDNVSQVARAPTAPPQQPSPAPAAESHAASTSAISASPSLPTAAISNPPQPASASTAGSTPAASTPATAASTKHTPPASAAAEADAPSSAPAAPAPAEPASAVQAPVASIPTEPASTEPAPAESNSAAPAPSGHIVADPSAPAKTAPVESAPAAAANPAAVDPAPPADPSTAVDTNAGDSMDVDDAPGST</sequence>
<dbReference type="InterPro" id="IPR001357">
    <property type="entry name" value="BRCT_dom"/>
</dbReference>
<keyword evidence="4" id="KW-0539">Nucleus</keyword>
<evidence type="ECO:0000259" key="7">
    <source>
        <dbReference type="PROSITE" id="PS50090"/>
    </source>
</evidence>
<dbReference type="Pfam" id="PF16495">
    <property type="entry name" value="SWIRM-assoc_1"/>
    <property type="match status" value="1"/>
</dbReference>
<dbReference type="Proteomes" id="UP001140094">
    <property type="component" value="Unassembled WGS sequence"/>
</dbReference>
<dbReference type="PANTHER" id="PTHR12802">
    <property type="entry name" value="SWI/SNF COMPLEX-RELATED"/>
    <property type="match status" value="1"/>
</dbReference>
<dbReference type="SMART" id="SM00717">
    <property type="entry name" value="SANT"/>
    <property type="match status" value="1"/>
</dbReference>
<keyword evidence="1" id="KW-0805">Transcription regulation</keyword>
<evidence type="ECO:0000313" key="13">
    <source>
        <dbReference type="Proteomes" id="UP001140094"/>
    </source>
</evidence>
<dbReference type="InterPro" id="IPR009057">
    <property type="entry name" value="Homeodomain-like_sf"/>
</dbReference>
<organism evidence="12 13">
    <name type="scientific">Coemansia guatemalensis</name>
    <dbReference type="NCBI Taxonomy" id="2761395"/>
    <lineage>
        <taxon>Eukaryota</taxon>
        <taxon>Fungi</taxon>
        <taxon>Fungi incertae sedis</taxon>
        <taxon>Zoopagomycota</taxon>
        <taxon>Kickxellomycotina</taxon>
        <taxon>Kickxellomycetes</taxon>
        <taxon>Kickxellales</taxon>
        <taxon>Kickxellaceae</taxon>
        <taxon>Coemansia</taxon>
    </lineage>
</organism>
<feature type="region of interest" description="Disordered" evidence="6">
    <location>
        <begin position="718"/>
        <end position="817"/>
    </location>
</feature>
<reference evidence="12" key="1">
    <citation type="submission" date="2022-07" db="EMBL/GenBank/DDBJ databases">
        <title>Phylogenomic reconstructions and comparative analyses of Kickxellomycotina fungi.</title>
        <authorList>
            <person name="Reynolds N.K."/>
            <person name="Stajich J.E."/>
            <person name="Barry K."/>
            <person name="Grigoriev I.V."/>
            <person name="Crous P."/>
            <person name="Smith M.E."/>
        </authorList>
    </citation>
    <scope>NUCLEOTIDE SEQUENCE</scope>
    <source>
        <strain evidence="12">NRRL 1565</strain>
    </source>
</reference>
<name>A0A9W8LV15_9FUNG</name>
<comment type="caution">
    <text evidence="12">The sequence shown here is derived from an EMBL/GenBank/DDBJ whole genome shotgun (WGS) entry which is preliminary data.</text>
</comment>
<feature type="domain" description="Myb-like" evidence="7">
    <location>
        <begin position="614"/>
        <end position="656"/>
    </location>
</feature>
<dbReference type="GO" id="GO:0006355">
    <property type="term" value="P:regulation of DNA-templated transcription"/>
    <property type="evidence" value="ECO:0007669"/>
    <property type="project" value="UniProtKB-ARBA"/>
</dbReference>
<dbReference type="AlphaFoldDB" id="A0A9W8LV15"/>
<feature type="compositionally biased region" description="Basic and acidic residues" evidence="6">
    <location>
        <begin position="718"/>
        <end position="735"/>
    </location>
</feature>
<dbReference type="EMBL" id="JANBUO010000377">
    <property type="protein sequence ID" value="KAJ2804656.1"/>
    <property type="molecule type" value="Genomic_DNA"/>
</dbReference>
<feature type="compositionally biased region" description="Polar residues" evidence="6">
    <location>
        <begin position="736"/>
        <end position="753"/>
    </location>
</feature>
<dbReference type="PROSITE" id="PS50090">
    <property type="entry name" value="MYB_LIKE"/>
    <property type="match status" value="1"/>
</dbReference>
<feature type="domain" description="SWIRM" evidence="9">
    <location>
        <begin position="372"/>
        <end position="469"/>
    </location>
</feature>
<feature type="compositionally biased region" description="Low complexity" evidence="6">
    <location>
        <begin position="1063"/>
        <end position="1082"/>
    </location>
</feature>
<evidence type="ECO:0000256" key="5">
    <source>
        <dbReference type="SAM" id="Coils"/>
    </source>
</evidence>
<dbReference type="FunFam" id="1.10.10.10:FF:000020">
    <property type="entry name" value="SWI/SNF complex subunit SMARCC2 isoform c"/>
    <property type="match status" value="1"/>
</dbReference>
<dbReference type="Gene3D" id="3.40.50.10190">
    <property type="entry name" value="BRCT domain"/>
    <property type="match status" value="1"/>
</dbReference>
<protein>
    <submittedName>
        <fullName evidence="12">SWI/SNF and RSC complex subunit Ssr2</fullName>
    </submittedName>
</protein>
<proteinExistence type="predicted"/>
<feature type="domain" description="Chromo" evidence="11">
    <location>
        <begin position="4"/>
        <end position="291"/>
    </location>
</feature>
<feature type="compositionally biased region" description="Basic and acidic residues" evidence="6">
    <location>
        <begin position="760"/>
        <end position="777"/>
    </location>
</feature>
<evidence type="ECO:0000259" key="8">
    <source>
        <dbReference type="PROSITE" id="PS50172"/>
    </source>
</evidence>
<dbReference type="PROSITE" id="PS50934">
    <property type="entry name" value="SWIRM"/>
    <property type="match status" value="1"/>
</dbReference>
<feature type="domain" description="BRCT" evidence="8">
    <location>
        <begin position="145"/>
        <end position="191"/>
    </location>
</feature>
<keyword evidence="13" id="KW-1185">Reference proteome</keyword>
<dbReference type="SUPFAM" id="SSF52113">
    <property type="entry name" value="BRCT domain"/>
    <property type="match status" value="1"/>
</dbReference>
<dbReference type="InterPro" id="IPR032451">
    <property type="entry name" value="SMARCC_C"/>
</dbReference>
<accession>A0A9W8LV15</accession>
<evidence type="ECO:0000256" key="2">
    <source>
        <dbReference type="ARBA" id="ARBA00023125"/>
    </source>
</evidence>
<feature type="coiled-coil region" evidence="5">
    <location>
        <begin position="849"/>
        <end position="890"/>
    </location>
</feature>
<dbReference type="InterPro" id="IPR017884">
    <property type="entry name" value="SANT_dom"/>
</dbReference>
<dbReference type="SUPFAM" id="SSF46689">
    <property type="entry name" value="Homeodomain-like"/>
    <property type="match status" value="2"/>
</dbReference>
<dbReference type="OrthoDB" id="118550at2759"/>
<dbReference type="InterPro" id="IPR049898">
    <property type="entry name" value="MARR_BRCT_CHROMO"/>
</dbReference>
<dbReference type="FunFam" id="1.10.10.60:FF:000014">
    <property type="entry name" value="SWI/SNF complex subunit SMARCC2 isoform C"/>
    <property type="match status" value="1"/>
</dbReference>
<evidence type="ECO:0000256" key="1">
    <source>
        <dbReference type="ARBA" id="ARBA00023015"/>
    </source>
</evidence>
<dbReference type="InterPro" id="IPR036388">
    <property type="entry name" value="WH-like_DNA-bd_sf"/>
</dbReference>
<dbReference type="InterPro" id="IPR036420">
    <property type="entry name" value="BRCT_dom_sf"/>
</dbReference>
<dbReference type="Pfam" id="PF00249">
    <property type="entry name" value="Myb_DNA-binding"/>
    <property type="match status" value="1"/>
</dbReference>
<keyword evidence="5" id="KW-0175">Coiled coil</keyword>